<evidence type="ECO:0000259" key="2">
    <source>
        <dbReference type="Pfam" id="PF07238"/>
    </source>
</evidence>
<reference evidence="4" key="1">
    <citation type="submission" date="2018-04" db="EMBL/GenBank/DDBJ databases">
        <authorList>
            <person name="Lucker S."/>
            <person name="Sakoula D."/>
        </authorList>
    </citation>
    <scope>NUCLEOTIDE SEQUENCE [LARGE SCALE GENOMIC DNA]</scope>
</reference>
<dbReference type="AlphaFoldDB" id="A0A330L4I4"/>
<feature type="domain" description="PilZ" evidence="2">
    <location>
        <begin position="24"/>
        <end position="119"/>
    </location>
</feature>
<dbReference type="EMBL" id="OUNR01000012">
    <property type="protein sequence ID" value="SPP64587.1"/>
    <property type="molecule type" value="Genomic_DNA"/>
</dbReference>
<dbReference type="SUPFAM" id="SSF141371">
    <property type="entry name" value="PilZ domain-like"/>
    <property type="match status" value="1"/>
</dbReference>
<dbReference type="InParanoid" id="A0A330L4I4"/>
<dbReference type="InterPro" id="IPR009875">
    <property type="entry name" value="PilZ_domain"/>
</dbReference>
<feature type="region of interest" description="Disordered" evidence="1">
    <location>
        <begin position="1"/>
        <end position="26"/>
    </location>
</feature>
<dbReference type="Gene3D" id="2.40.10.220">
    <property type="entry name" value="predicted glycosyltransferase like domains"/>
    <property type="match status" value="1"/>
</dbReference>
<evidence type="ECO:0000313" key="4">
    <source>
        <dbReference type="Proteomes" id="UP000248168"/>
    </source>
</evidence>
<name>A0A330L4I4_9BACT</name>
<dbReference type="Pfam" id="PF07238">
    <property type="entry name" value="PilZ"/>
    <property type="match status" value="1"/>
</dbReference>
<evidence type="ECO:0000256" key="1">
    <source>
        <dbReference type="SAM" id="MobiDB-lite"/>
    </source>
</evidence>
<dbReference type="GO" id="GO:0035438">
    <property type="term" value="F:cyclic-di-GMP binding"/>
    <property type="evidence" value="ECO:0007669"/>
    <property type="project" value="InterPro"/>
</dbReference>
<protein>
    <recommendedName>
        <fullName evidence="2">PilZ domain-containing protein</fullName>
    </recommendedName>
</protein>
<organism evidence="3 4">
    <name type="scientific">Nitrospira lenta</name>
    <dbReference type="NCBI Taxonomy" id="1436998"/>
    <lineage>
        <taxon>Bacteria</taxon>
        <taxon>Pseudomonadati</taxon>
        <taxon>Nitrospirota</taxon>
        <taxon>Nitrospiria</taxon>
        <taxon>Nitrospirales</taxon>
        <taxon>Nitrospiraceae</taxon>
        <taxon>Nitrospira</taxon>
    </lineage>
</organism>
<keyword evidence="4" id="KW-1185">Reference proteome</keyword>
<proteinExistence type="predicted"/>
<dbReference type="Proteomes" id="UP000248168">
    <property type="component" value="Unassembled WGS sequence"/>
</dbReference>
<gene>
    <name evidence="3" type="ORF">NITLEN_20227</name>
</gene>
<accession>A0A330L4I4</accession>
<dbReference type="OrthoDB" id="9809037at2"/>
<evidence type="ECO:0000313" key="3">
    <source>
        <dbReference type="EMBL" id="SPP64587.1"/>
    </source>
</evidence>
<sequence length="122" mass="13947">MKAMEVRPQPPASQDSASDHHKDRRGRRLPLSCRLFFFGEDDFEGEAVLLDISASGCRASSSIPLEIGMIVRLSLFLPDHPWPLRINQAIVRWIDCKEFGLEFVDITMAQRERLRALVIKAR</sequence>